<name>A0A327K2V5_9BRAD</name>
<feature type="transmembrane region" description="Helical" evidence="2">
    <location>
        <begin position="172"/>
        <end position="193"/>
    </location>
</feature>
<sequence>MTASARTRSATSARKRSRSGASISRCRRTIGSSPPTTMGFAVPTRRTSGVSPAVSVAIGGLLRDFPSRFGLSAAGPHRQGHAAQGRSCGSGPADSTLRRNAVWVRPRSRGDRARMGYVDTVLLPGETVRFRTGRHWVLYVPGLVLALVGAGCAGWTAYVYATAEFGEHVDVLWPALSAGLLGLALVLLVRAWYRRRVTEIAVTDRRVIYRSGLFRRTTSEMPIDRIEKIDVDQGLVGQMLDFGNVSVNGIACGIGADRLKRIAGPIRLRSHVIAGDHPVRAPQGPVVAEIGRPAPAAVAAPLPAPAAPLPAATPALPESVPATAAR</sequence>
<dbReference type="PANTHER" id="PTHR37938">
    <property type="entry name" value="BLL0215 PROTEIN"/>
    <property type="match status" value="1"/>
</dbReference>
<evidence type="ECO:0000313" key="5">
    <source>
        <dbReference type="Proteomes" id="UP000248863"/>
    </source>
</evidence>
<keyword evidence="2" id="KW-0472">Membrane</keyword>
<proteinExistence type="predicted"/>
<gene>
    <name evidence="4" type="ORF">CH338_24700</name>
</gene>
<evidence type="ECO:0000313" key="4">
    <source>
        <dbReference type="EMBL" id="RAI32133.1"/>
    </source>
</evidence>
<dbReference type="EMBL" id="NPEU01000447">
    <property type="protein sequence ID" value="RAI32133.1"/>
    <property type="molecule type" value="Genomic_DNA"/>
</dbReference>
<keyword evidence="2" id="KW-1133">Transmembrane helix</keyword>
<keyword evidence="5" id="KW-1185">Reference proteome</keyword>
<comment type="caution">
    <text evidence="4">The sequence shown here is derived from an EMBL/GenBank/DDBJ whole genome shotgun (WGS) entry which is preliminary data.</text>
</comment>
<accession>A0A327K2V5</accession>
<feature type="region of interest" description="Disordered" evidence="1">
    <location>
        <begin position="73"/>
        <end position="95"/>
    </location>
</feature>
<dbReference type="InterPro" id="IPR005182">
    <property type="entry name" value="YdbS-like_PH"/>
</dbReference>
<feature type="region of interest" description="Disordered" evidence="1">
    <location>
        <begin position="1"/>
        <end position="46"/>
    </location>
</feature>
<dbReference type="PANTHER" id="PTHR37938:SF1">
    <property type="entry name" value="BLL0215 PROTEIN"/>
    <property type="match status" value="1"/>
</dbReference>
<feature type="transmembrane region" description="Helical" evidence="2">
    <location>
        <begin position="136"/>
        <end position="160"/>
    </location>
</feature>
<feature type="compositionally biased region" description="Low complexity" evidence="1">
    <location>
        <begin position="1"/>
        <end position="12"/>
    </location>
</feature>
<evidence type="ECO:0000256" key="2">
    <source>
        <dbReference type="SAM" id="Phobius"/>
    </source>
</evidence>
<dbReference type="AlphaFoldDB" id="A0A327K2V5"/>
<protein>
    <recommendedName>
        <fullName evidence="3">YdbS-like PH domain-containing protein</fullName>
    </recommendedName>
</protein>
<organism evidence="4 5">
    <name type="scientific">Rhodoplanes elegans</name>
    <dbReference type="NCBI Taxonomy" id="29408"/>
    <lineage>
        <taxon>Bacteria</taxon>
        <taxon>Pseudomonadati</taxon>
        <taxon>Pseudomonadota</taxon>
        <taxon>Alphaproteobacteria</taxon>
        <taxon>Hyphomicrobiales</taxon>
        <taxon>Nitrobacteraceae</taxon>
        <taxon>Rhodoplanes</taxon>
    </lineage>
</organism>
<feature type="domain" description="YdbS-like PH" evidence="3">
    <location>
        <begin position="196"/>
        <end position="247"/>
    </location>
</feature>
<dbReference type="Pfam" id="PF03703">
    <property type="entry name" value="bPH_2"/>
    <property type="match status" value="1"/>
</dbReference>
<evidence type="ECO:0000256" key="1">
    <source>
        <dbReference type="SAM" id="MobiDB-lite"/>
    </source>
</evidence>
<dbReference type="Proteomes" id="UP000248863">
    <property type="component" value="Unassembled WGS sequence"/>
</dbReference>
<evidence type="ECO:0000259" key="3">
    <source>
        <dbReference type="Pfam" id="PF03703"/>
    </source>
</evidence>
<reference evidence="4 5" key="1">
    <citation type="submission" date="2017-07" db="EMBL/GenBank/DDBJ databases">
        <title>Draft Genome Sequences of Select Purple Nonsulfur Bacteria.</title>
        <authorList>
            <person name="Lasarre B."/>
            <person name="Mckinlay J.B."/>
        </authorList>
    </citation>
    <scope>NUCLEOTIDE SEQUENCE [LARGE SCALE GENOMIC DNA]</scope>
    <source>
        <strain evidence="4 5">DSM 11907</strain>
    </source>
</reference>
<keyword evidence="2" id="KW-0812">Transmembrane</keyword>